<evidence type="ECO:0000313" key="2">
    <source>
        <dbReference type="Proteomes" id="UP000529310"/>
    </source>
</evidence>
<dbReference type="AlphaFoldDB" id="A0A7W4V4T8"/>
<reference evidence="1 2" key="1">
    <citation type="submission" date="2020-08" db="EMBL/GenBank/DDBJ databases">
        <title>Sequencing the genomes of 1000 actinobacteria strains.</title>
        <authorList>
            <person name="Klenk H.-P."/>
        </authorList>
    </citation>
    <scope>NUCLEOTIDE SEQUENCE [LARGE SCALE GENOMIC DNA]</scope>
    <source>
        <strain evidence="1 2">DSM 27099</strain>
    </source>
</reference>
<comment type="caution">
    <text evidence="1">The sequence shown here is derived from an EMBL/GenBank/DDBJ whole genome shotgun (WGS) entry which is preliminary data.</text>
</comment>
<gene>
    <name evidence="1" type="ORF">FHX49_002461</name>
</gene>
<sequence length="33" mass="3524">MDIGRTLEEGAHNSARLADVKTNEPFLIHSSGG</sequence>
<dbReference type="EMBL" id="JACHWQ010000009">
    <property type="protein sequence ID" value="MBB2976873.1"/>
    <property type="molecule type" value="Genomic_DNA"/>
</dbReference>
<evidence type="ECO:0000313" key="1">
    <source>
        <dbReference type="EMBL" id="MBB2976873.1"/>
    </source>
</evidence>
<protein>
    <submittedName>
        <fullName evidence="1">Uncharacterized protein</fullName>
    </submittedName>
</protein>
<accession>A0A7W4V4T8</accession>
<organism evidence="1 2">
    <name type="scientific">Microbacterium endophyticum</name>
    <dbReference type="NCBI Taxonomy" id="1526412"/>
    <lineage>
        <taxon>Bacteria</taxon>
        <taxon>Bacillati</taxon>
        <taxon>Actinomycetota</taxon>
        <taxon>Actinomycetes</taxon>
        <taxon>Micrococcales</taxon>
        <taxon>Microbacteriaceae</taxon>
        <taxon>Microbacterium</taxon>
    </lineage>
</organism>
<proteinExistence type="predicted"/>
<name>A0A7W4V4T8_9MICO</name>
<dbReference type="Proteomes" id="UP000529310">
    <property type="component" value="Unassembled WGS sequence"/>
</dbReference>
<keyword evidence="2" id="KW-1185">Reference proteome</keyword>